<dbReference type="AlphaFoldDB" id="A0A916UWE2"/>
<dbReference type="Pfam" id="PF01715">
    <property type="entry name" value="IPPT"/>
    <property type="match status" value="1"/>
</dbReference>
<evidence type="ECO:0000256" key="7">
    <source>
        <dbReference type="ARBA" id="ARBA00022840"/>
    </source>
</evidence>
<evidence type="ECO:0000256" key="11">
    <source>
        <dbReference type="RuleBase" id="RU003783"/>
    </source>
</evidence>
<comment type="cofactor">
    <cofactor evidence="1 10">
        <name>Mg(2+)</name>
        <dbReference type="ChEBI" id="CHEBI:18420"/>
    </cofactor>
</comment>
<protein>
    <recommendedName>
        <fullName evidence="10">tRNA dimethylallyltransferase</fullName>
        <ecNumber evidence="10">2.5.1.75</ecNumber>
    </recommendedName>
    <alternativeName>
        <fullName evidence="10">Dimethylallyl diphosphate:tRNA dimethylallyltransferase</fullName>
        <shortName evidence="10">DMAPP:tRNA dimethylallyltransferase</shortName>
        <shortName evidence="10">DMATase</shortName>
    </alternativeName>
    <alternativeName>
        <fullName evidence="10">Isopentenyl-diphosphate:tRNA isopentenyltransferase</fullName>
        <shortName evidence="10">IPP transferase</shortName>
        <shortName evidence="10">IPPT</shortName>
        <shortName evidence="10">IPTase</shortName>
    </alternativeName>
</protein>
<name>A0A916UWE2_9HYPH</name>
<evidence type="ECO:0000256" key="6">
    <source>
        <dbReference type="ARBA" id="ARBA00022741"/>
    </source>
</evidence>
<dbReference type="Gene3D" id="3.40.50.300">
    <property type="entry name" value="P-loop containing nucleotide triphosphate hydrolases"/>
    <property type="match status" value="1"/>
</dbReference>
<evidence type="ECO:0000256" key="1">
    <source>
        <dbReference type="ARBA" id="ARBA00001946"/>
    </source>
</evidence>
<comment type="catalytic activity">
    <reaction evidence="9 10 11">
        <text>adenosine(37) in tRNA + dimethylallyl diphosphate = N(6)-dimethylallyladenosine(37) in tRNA + diphosphate</text>
        <dbReference type="Rhea" id="RHEA:26482"/>
        <dbReference type="Rhea" id="RHEA-COMP:10162"/>
        <dbReference type="Rhea" id="RHEA-COMP:10375"/>
        <dbReference type="ChEBI" id="CHEBI:33019"/>
        <dbReference type="ChEBI" id="CHEBI:57623"/>
        <dbReference type="ChEBI" id="CHEBI:74411"/>
        <dbReference type="ChEBI" id="CHEBI:74415"/>
        <dbReference type="EC" id="2.5.1.75"/>
    </reaction>
</comment>
<feature type="binding site" evidence="10">
    <location>
        <begin position="27"/>
        <end position="32"/>
    </location>
    <ligand>
        <name>substrate</name>
    </ligand>
</feature>
<evidence type="ECO:0000313" key="14">
    <source>
        <dbReference type="EMBL" id="GGC90970.1"/>
    </source>
</evidence>
<comment type="function">
    <text evidence="2 10 12">Catalyzes the transfer of a dimethylallyl group onto the adenine at position 37 in tRNAs that read codons beginning with uridine, leading to the formation of N6-(dimethylallyl)adenosine (i(6)A).</text>
</comment>
<evidence type="ECO:0000256" key="10">
    <source>
        <dbReference type="HAMAP-Rule" id="MF_00185"/>
    </source>
</evidence>
<keyword evidence="8 10" id="KW-0460">Magnesium</keyword>
<keyword evidence="4 10" id="KW-0808">Transferase</keyword>
<dbReference type="GO" id="GO:0005524">
    <property type="term" value="F:ATP binding"/>
    <property type="evidence" value="ECO:0007669"/>
    <property type="project" value="UniProtKB-UniRule"/>
</dbReference>
<reference evidence="14" key="1">
    <citation type="journal article" date="2014" name="Int. J. Syst. Evol. Microbiol.">
        <title>Complete genome sequence of Corynebacterium casei LMG S-19264T (=DSM 44701T), isolated from a smear-ripened cheese.</title>
        <authorList>
            <consortium name="US DOE Joint Genome Institute (JGI-PGF)"/>
            <person name="Walter F."/>
            <person name="Albersmeier A."/>
            <person name="Kalinowski J."/>
            <person name="Ruckert C."/>
        </authorList>
    </citation>
    <scope>NUCLEOTIDE SEQUENCE</scope>
    <source>
        <strain evidence="14">CGMCC 1.12919</strain>
    </source>
</reference>
<evidence type="ECO:0000256" key="2">
    <source>
        <dbReference type="ARBA" id="ARBA00003213"/>
    </source>
</evidence>
<dbReference type="GO" id="GO:0006400">
    <property type="term" value="P:tRNA modification"/>
    <property type="evidence" value="ECO:0007669"/>
    <property type="project" value="TreeGrafter"/>
</dbReference>
<dbReference type="EMBL" id="BMGG01000011">
    <property type="protein sequence ID" value="GGC90970.1"/>
    <property type="molecule type" value="Genomic_DNA"/>
</dbReference>
<keyword evidence="7 10" id="KW-0067">ATP-binding</keyword>
<comment type="subunit">
    <text evidence="10">Monomer.</text>
</comment>
<dbReference type="PANTHER" id="PTHR11088:SF60">
    <property type="entry name" value="TRNA DIMETHYLALLYLTRANSFERASE"/>
    <property type="match status" value="1"/>
</dbReference>
<dbReference type="InterPro" id="IPR027417">
    <property type="entry name" value="P-loop_NTPase"/>
</dbReference>
<evidence type="ECO:0000256" key="8">
    <source>
        <dbReference type="ARBA" id="ARBA00022842"/>
    </source>
</evidence>
<dbReference type="RefSeq" id="WP_188612516.1">
    <property type="nucleotide sequence ID" value="NZ_BMGG01000011.1"/>
</dbReference>
<keyword evidence="15" id="KW-1185">Reference proteome</keyword>
<dbReference type="SUPFAM" id="SSF52540">
    <property type="entry name" value="P-loop containing nucleoside triphosphate hydrolases"/>
    <property type="match status" value="2"/>
</dbReference>
<feature type="site" description="Interaction with substrate tRNA" evidence="10">
    <location>
        <position position="138"/>
    </location>
</feature>
<accession>A0A916UWE2</accession>
<evidence type="ECO:0000256" key="5">
    <source>
        <dbReference type="ARBA" id="ARBA00022694"/>
    </source>
</evidence>
<dbReference type="NCBIfam" id="TIGR00174">
    <property type="entry name" value="miaA"/>
    <property type="match status" value="1"/>
</dbReference>
<keyword evidence="5 10" id="KW-0819">tRNA processing</keyword>
<reference evidence="14" key="2">
    <citation type="submission" date="2020-09" db="EMBL/GenBank/DDBJ databases">
        <authorList>
            <person name="Sun Q."/>
            <person name="Zhou Y."/>
        </authorList>
    </citation>
    <scope>NUCLEOTIDE SEQUENCE</scope>
    <source>
        <strain evidence="14">CGMCC 1.12919</strain>
    </source>
</reference>
<dbReference type="Proteomes" id="UP000637002">
    <property type="component" value="Unassembled WGS sequence"/>
</dbReference>
<feature type="region of interest" description="Interaction with substrate tRNA" evidence="10">
    <location>
        <begin position="50"/>
        <end position="53"/>
    </location>
</feature>
<comment type="caution">
    <text evidence="14">The sequence shown here is derived from an EMBL/GenBank/DDBJ whole genome shotgun (WGS) entry which is preliminary data.</text>
</comment>
<comment type="caution">
    <text evidence="10">Lacks conserved residue(s) required for the propagation of feature annotation.</text>
</comment>
<feature type="site" description="Interaction with substrate tRNA" evidence="10">
    <location>
        <position position="116"/>
    </location>
</feature>
<sequence length="318" mass="34358">MAAGGAGRAGQGDDLRRPDAVLIAGPTASGKSALALDLARRIGGVVINADSMQVYHDLRVLTARPAAVEEEAVPHRLYGFADAAENFSVGRYVEAFRRVLEDARASGLLPIVTGGTGLYFRALTEGLSDIPPVSEAIRNAVRAAAEGRPTPLLHADLGVRDPAAAAVLRPTDRQRILRALEVKAETGRSLLSFQARRVPGPLTGAALVRLFLAPERDELVRRIDRRFAAMLEGGAVEEVARLAERRLDPALPAMRAHGVPGLLRYLAGEIHLDAASLKARLDTRHYAKRQFTWFRHQMPGWTWTAPEAAGAWLEQTVG</sequence>
<evidence type="ECO:0000256" key="4">
    <source>
        <dbReference type="ARBA" id="ARBA00022679"/>
    </source>
</evidence>
<comment type="similarity">
    <text evidence="3 10 13">Belongs to the IPP transferase family.</text>
</comment>
<evidence type="ECO:0000256" key="3">
    <source>
        <dbReference type="ARBA" id="ARBA00005842"/>
    </source>
</evidence>
<feature type="region of interest" description="Interaction with substrate tRNA" evidence="10">
    <location>
        <begin position="174"/>
        <end position="178"/>
    </location>
</feature>
<evidence type="ECO:0000256" key="12">
    <source>
        <dbReference type="RuleBase" id="RU003784"/>
    </source>
</evidence>
<proteinExistence type="inferred from homology"/>
<keyword evidence="6 10" id="KW-0547">Nucleotide-binding</keyword>
<gene>
    <name evidence="10 14" type="primary">miaA</name>
    <name evidence="14" type="ORF">GCM10010994_55960</name>
</gene>
<dbReference type="InterPro" id="IPR039657">
    <property type="entry name" value="Dimethylallyltransferase"/>
</dbReference>
<dbReference type="GO" id="GO:0052381">
    <property type="term" value="F:tRNA dimethylallyltransferase activity"/>
    <property type="evidence" value="ECO:0007669"/>
    <property type="project" value="UniProtKB-UniRule"/>
</dbReference>
<evidence type="ECO:0000256" key="13">
    <source>
        <dbReference type="RuleBase" id="RU003785"/>
    </source>
</evidence>
<evidence type="ECO:0000313" key="15">
    <source>
        <dbReference type="Proteomes" id="UP000637002"/>
    </source>
</evidence>
<feature type="binding site" evidence="10">
    <location>
        <begin position="25"/>
        <end position="32"/>
    </location>
    <ligand>
        <name>ATP</name>
        <dbReference type="ChEBI" id="CHEBI:30616"/>
    </ligand>
</feature>
<dbReference type="PANTHER" id="PTHR11088">
    <property type="entry name" value="TRNA DIMETHYLALLYLTRANSFERASE"/>
    <property type="match status" value="1"/>
</dbReference>
<dbReference type="EC" id="2.5.1.75" evidence="10"/>
<dbReference type="InterPro" id="IPR018022">
    <property type="entry name" value="IPT"/>
</dbReference>
<evidence type="ECO:0000256" key="9">
    <source>
        <dbReference type="ARBA" id="ARBA00049563"/>
    </source>
</evidence>
<dbReference type="Gene3D" id="1.10.20.140">
    <property type="match status" value="1"/>
</dbReference>
<dbReference type="HAMAP" id="MF_00185">
    <property type="entry name" value="IPP_trans"/>
    <property type="match status" value="1"/>
</dbReference>
<organism evidence="14 15">
    <name type="scientific">Chelatococcus reniformis</name>
    <dbReference type="NCBI Taxonomy" id="1494448"/>
    <lineage>
        <taxon>Bacteria</taxon>
        <taxon>Pseudomonadati</taxon>
        <taxon>Pseudomonadota</taxon>
        <taxon>Alphaproteobacteria</taxon>
        <taxon>Hyphomicrobiales</taxon>
        <taxon>Chelatococcaceae</taxon>
        <taxon>Chelatococcus</taxon>
    </lineage>
</organism>